<dbReference type="Pfam" id="PF00501">
    <property type="entry name" value="AMP-binding"/>
    <property type="match status" value="1"/>
</dbReference>
<dbReference type="SUPFAM" id="SSF56801">
    <property type="entry name" value="Acetyl-CoA synthetase-like"/>
    <property type="match status" value="1"/>
</dbReference>
<organism evidence="6 7">
    <name type="scientific">Asanoa ishikariensis</name>
    <dbReference type="NCBI Taxonomy" id="137265"/>
    <lineage>
        <taxon>Bacteria</taxon>
        <taxon>Bacillati</taxon>
        <taxon>Actinomycetota</taxon>
        <taxon>Actinomycetes</taxon>
        <taxon>Micromonosporales</taxon>
        <taxon>Micromonosporaceae</taxon>
        <taxon>Asanoa</taxon>
    </lineage>
</organism>
<reference evidence="7" key="1">
    <citation type="submission" date="2016-10" db="EMBL/GenBank/DDBJ databases">
        <authorList>
            <person name="Varghese N."/>
            <person name="Submissions S."/>
        </authorList>
    </citation>
    <scope>NUCLEOTIDE SEQUENCE [LARGE SCALE GENOMIC DNA]</scope>
    <source>
        <strain evidence="7">DSM 44718</strain>
    </source>
</reference>
<dbReference type="Gene3D" id="3.30.300.30">
    <property type="match status" value="1"/>
</dbReference>
<name>A0A1H3M3I6_9ACTN</name>
<evidence type="ECO:0000313" key="7">
    <source>
        <dbReference type="Proteomes" id="UP000199632"/>
    </source>
</evidence>
<protein>
    <submittedName>
        <fullName evidence="6">Acyl-CoA synthetase (AMP-forming)/AMP-acid ligase II</fullName>
    </submittedName>
</protein>
<keyword evidence="7" id="KW-1185">Reference proteome</keyword>
<dbReference type="PANTHER" id="PTHR43201:SF5">
    <property type="entry name" value="MEDIUM-CHAIN ACYL-COA LIGASE ACSF2, MITOCHONDRIAL"/>
    <property type="match status" value="1"/>
</dbReference>
<dbReference type="Proteomes" id="UP000199632">
    <property type="component" value="Unassembled WGS sequence"/>
</dbReference>
<dbReference type="RefSeq" id="WP_204082793.1">
    <property type="nucleotide sequence ID" value="NZ_BOND01000017.1"/>
</dbReference>
<feature type="domain" description="AMP-binding enzyme C-terminal" evidence="5">
    <location>
        <begin position="343"/>
        <end position="418"/>
    </location>
</feature>
<accession>A0A1H3M3I6</accession>
<evidence type="ECO:0000256" key="3">
    <source>
        <dbReference type="SAM" id="MobiDB-lite"/>
    </source>
</evidence>
<gene>
    <name evidence="6" type="ORF">SAMN05421684_1157</name>
</gene>
<dbReference type="GO" id="GO:0031956">
    <property type="term" value="F:medium-chain fatty acid-CoA ligase activity"/>
    <property type="evidence" value="ECO:0007669"/>
    <property type="project" value="TreeGrafter"/>
</dbReference>
<dbReference type="AlphaFoldDB" id="A0A1H3M3I6"/>
<dbReference type="InterPro" id="IPR045851">
    <property type="entry name" value="AMP-bd_C_sf"/>
</dbReference>
<dbReference type="InterPro" id="IPR025110">
    <property type="entry name" value="AMP-bd_C"/>
</dbReference>
<evidence type="ECO:0000259" key="4">
    <source>
        <dbReference type="Pfam" id="PF00501"/>
    </source>
</evidence>
<dbReference type="InterPro" id="IPR000873">
    <property type="entry name" value="AMP-dep_synth/lig_dom"/>
</dbReference>
<evidence type="ECO:0000256" key="1">
    <source>
        <dbReference type="ARBA" id="ARBA00006432"/>
    </source>
</evidence>
<evidence type="ECO:0000259" key="5">
    <source>
        <dbReference type="Pfam" id="PF13193"/>
    </source>
</evidence>
<proteinExistence type="inferred from homology"/>
<feature type="domain" description="AMP-dependent synthetase/ligase" evidence="4">
    <location>
        <begin position="90"/>
        <end position="263"/>
    </location>
</feature>
<dbReference type="STRING" id="137265.SAMN05421684_1157"/>
<dbReference type="EMBL" id="FNQB01000001">
    <property type="protein sequence ID" value="SDY71126.1"/>
    <property type="molecule type" value="Genomic_DNA"/>
</dbReference>
<dbReference type="Gene3D" id="3.40.50.12780">
    <property type="entry name" value="N-terminal domain of ligase-like"/>
    <property type="match status" value="1"/>
</dbReference>
<feature type="region of interest" description="Disordered" evidence="3">
    <location>
        <begin position="269"/>
        <end position="302"/>
    </location>
</feature>
<comment type="similarity">
    <text evidence="1">Belongs to the ATP-dependent AMP-binding enzyme family.</text>
</comment>
<keyword evidence="2 6" id="KW-0436">Ligase</keyword>
<evidence type="ECO:0000313" key="6">
    <source>
        <dbReference type="EMBL" id="SDY71126.1"/>
    </source>
</evidence>
<sequence length="437" mass="45770">MTALLCGDTVLSAAELSDKIAAQAMDHVAGMTVPIRHPDRVTALISALAVHDAGGVPLVGDDRWDDTYWAGLRHRVESAAPVPGLGWGTFTSGSTGAPRMIVRTAASWAASYPAVERLTGLTADDVVYLPSPLVSSVTMFSVAHARALGATVLLPRTHTVSAADLAHATVLHGTPYALRDILETGAAHRLRVALIGGARLDPDLRARAEAAGIRVVSYYGAAELSFVAVDPDGAGLRPFEGVELRVDDGVLWVRSPYFAAGYLAATDGPGRGKDDSGTAGGPGRLETAVGYPGVTDGPFRRDDNGWGTVGDLVDPATDGPLRLRGRSDGAILTAAATVVPEDVEAALLGIDGIADAVVFALPHERAGELVAALIETEPGRRPPTAAELRSQAGTLLTGTHRPRRWFWTDKLPRTATGKPAREQIRHAAIEGRMTRIG</sequence>
<dbReference type="PANTHER" id="PTHR43201">
    <property type="entry name" value="ACYL-COA SYNTHETASE"/>
    <property type="match status" value="1"/>
</dbReference>
<evidence type="ECO:0000256" key="2">
    <source>
        <dbReference type="ARBA" id="ARBA00022598"/>
    </source>
</evidence>
<dbReference type="CDD" id="cd04433">
    <property type="entry name" value="AFD_class_I"/>
    <property type="match status" value="1"/>
</dbReference>
<dbReference type="GO" id="GO:0006631">
    <property type="term" value="P:fatty acid metabolic process"/>
    <property type="evidence" value="ECO:0007669"/>
    <property type="project" value="TreeGrafter"/>
</dbReference>
<dbReference type="Pfam" id="PF13193">
    <property type="entry name" value="AMP-binding_C"/>
    <property type="match status" value="1"/>
</dbReference>
<dbReference type="InterPro" id="IPR042099">
    <property type="entry name" value="ANL_N_sf"/>
</dbReference>